<evidence type="ECO:0000313" key="2">
    <source>
        <dbReference type="EMBL" id="SEW51852.1"/>
    </source>
</evidence>
<dbReference type="InterPro" id="IPR013154">
    <property type="entry name" value="ADH-like_N"/>
</dbReference>
<accession>A0A1I0S7Q6</accession>
<gene>
    <name evidence="2" type="ORF">SAMN04488122_4538</name>
</gene>
<dbReference type="Pfam" id="PF13602">
    <property type="entry name" value="ADH_zinc_N_2"/>
    <property type="match status" value="1"/>
</dbReference>
<sequence length="337" mass="36152">MIIYLNKDRAIKGPVFQRPYSDLKVNAYILNRSGKRISQQLVCTDIDIPSPQCDEVLIKTMAIGIAPLSARVGREDWQSGSQTLIPGWNIAGVIVKKGTDISTLDLGEAVFGLVDFPGSGKTYAEYVIAKERHLTGKPGHLSFEEAASAPLGSLFAWQSLFYDAKINGKSKVMIRGAAGCIGHFGVQIARYLGAHVIASASAYKSKFLAQLGADGFLNQYAPVPGKLCGAIDVVLDDISTSTGQALRSAAVLKPGGRLIVTRFALNAEAVEQAREMGIIAGPAYLHPNSDDLRLVANLMARGDIRPFISAVFPFDKLPLAQRRAEIGRSSGAIVVRL</sequence>
<feature type="domain" description="Enoyl reductase (ER)" evidence="1">
    <location>
        <begin position="36"/>
        <end position="335"/>
    </location>
</feature>
<dbReference type="AlphaFoldDB" id="A0A1I0S7Q6"/>
<name>A0A1I0S7Q6_9BACT</name>
<dbReference type="SUPFAM" id="SSF50129">
    <property type="entry name" value="GroES-like"/>
    <property type="match status" value="1"/>
</dbReference>
<dbReference type="Gene3D" id="3.40.50.720">
    <property type="entry name" value="NAD(P)-binding Rossmann-like Domain"/>
    <property type="match status" value="1"/>
</dbReference>
<dbReference type="InterPro" id="IPR036291">
    <property type="entry name" value="NAD(P)-bd_dom_sf"/>
</dbReference>
<dbReference type="SUPFAM" id="SSF51735">
    <property type="entry name" value="NAD(P)-binding Rossmann-fold domains"/>
    <property type="match status" value="1"/>
</dbReference>
<keyword evidence="3" id="KW-1185">Reference proteome</keyword>
<dbReference type="SMART" id="SM00829">
    <property type="entry name" value="PKS_ER"/>
    <property type="match status" value="1"/>
</dbReference>
<dbReference type="GO" id="GO:0016491">
    <property type="term" value="F:oxidoreductase activity"/>
    <property type="evidence" value="ECO:0007669"/>
    <property type="project" value="InterPro"/>
</dbReference>
<dbReference type="Pfam" id="PF08240">
    <property type="entry name" value="ADH_N"/>
    <property type="match status" value="1"/>
</dbReference>
<dbReference type="InterPro" id="IPR052733">
    <property type="entry name" value="Chloroplast_QOR"/>
</dbReference>
<evidence type="ECO:0000259" key="1">
    <source>
        <dbReference type="SMART" id="SM00829"/>
    </source>
</evidence>
<organism evidence="2 3">
    <name type="scientific">Chitinophaga arvensicola</name>
    <dbReference type="NCBI Taxonomy" id="29529"/>
    <lineage>
        <taxon>Bacteria</taxon>
        <taxon>Pseudomonadati</taxon>
        <taxon>Bacteroidota</taxon>
        <taxon>Chitinophagia</taxon>
        <taxon>Chitinophagales</taxon>
        <taxon>Chitinophagaceae</taxon>
        <taxon>Chitinophaga</taxon>
    </lineage>
</organism>
<reference evidence="3" key="1">
    <citation type="submission" date="2016-10" db="EMBL/GenBank/DDBJ databases">
        <authorList>
            <person name="Varghese N."/>
            <person name="Submissions S."/>
        </authorList>
    </citation>
    <scope>NUCLEOTIDE SEQUENCE [LARGE SCALE GENOMIC DNA]</scope>
    <source>
        <strain evidence="3">DSM 3695</strain>
    </source>
</reference>
<dbReference type="EMBL" id="FOJG01000002">
    <property type="protein sequence ID" value="SEW51852.1"/>
    <property type="molecule type" value="Genomic_DNA"/>
</dbReference>
<evidence type="ECO:0000313" key="3">
    <source>
        <dbReference type="Proteomes" id="UP000199310"/>
    </source>
</evidence>
<proteinExistence type="predicted"/>
<dbReference type="STRING" id="29529.SAMN04488122_4538"/>
<dbReference type="InterPro" id="IPR020843">
    <property type="entry name" value="ER"/>
</dbReference>
<dbReference type="PANTHER" id="PTHR44013">
    <property type="entry name" value="ZINC-TYPE ALCOHOL DEHYDROGENASE-LIKE PROTEIN C16A3.02C"/>
    <property type="match status" value="1"/>
</dbReference>
<dbReference type="Gene3D" id="3.90.180.10">
    <property type="entry name" value="Medium-chain alcohol dehydrogenases, catalytic domain"/>
    <property type="match status" value="1"/>
</dbReference>
<dbReference type="PANTHER" id="PTHR44013:SF1">
    <property type="entry name" value="ZINC-TYPE ALCOHOL DEHYDROGENASE-LIKE PROTEIN C16A3.02C"/>
    <property type="match status" value="1"/>
</dbReference>
<dbReference type="CDD" id="cd05289">
    <property type="entry name" value="MDR_like_2"/>
    <property type="match status" value="1"/>
</dbReference>
<protein>
    <submittedName>
        <fullName evidence="2">NADPH:quinone reductase</fullName>
    </submittedName>
</protein>
<dbReference type="Proteomes" id="UP000199310">
    <property type="component" value="Unassembled WGS sequence"/>
</dbReference>
<dbReference type="InterPro" id="IPR011032">
    <property type="entry name" value="GroES-like_sf"/>
</dbReference>